<feature type="domain" description="HMA" evidence="16">
    <location>
        <begin position="154"/>
        <end position="220"/>
    </location>
</feature>
<evidence type="ECO:0000256" key="8">
    <source>
        <dbReference type="ARBA" id="ARBA00022692"/>
    </source>
</evidence>
<evidence type="ECO:0000313" key="18">
    <source>
        <dbReference type="Proteomes" id="UP000321595"/>
    </source>
</evidence>
<dbReference type="CDD" id="cd00371">
    <property type="entry name" value="HMA"/>
    <property type="match status" value="1"/>
</dbReference>
<evidence type="ECO:0000256" key="3">
    <source>
        <dbReference type="ARBA" id="ARBA00017053"/>
    </source>
</evidence>
<keyword evidence="11 15" id="KW-1133">Transmembrane helix</keyword>
<evidence type="ECO:0000256" key="5">
    <source>
        <dbReference type="ARBA" id="ARBA00022466"/>
    </source>
</evidence>
<dbReference type="Pfam" id="PF00403">
    <property type="entry name" value="HMA"/>
    <property type="match status" value="1"/>
</dbReference>
<dbReference type="PANTHER" id="PTHR46594:SF4">
    <property type="entry name" value="P-TYPE CATION-TRANSPORTING ATPASE"/>
    <property type="match status" value="1"/>
</dbReference>
<evidence type="ECO:0000256" key="9">
    <source>
        <dbReference type="ARBA" id="ARBA00022723"/>
    </source>
</evidence>
<evidence type="ECO:0000256" key="7">
    <source>
        <dbReference type="ARBA" id="ARBA00022519"/>
    </source>
</evidence>
<evidence type="ECO:0000256" key="1">
    <source>
        <dbReference type="ARBA" id="ARBA00004429"/>
    </source>
</evidence>
<dbReference type="InterPro" id="IPR017969">
    <property type="entry name" value="Heavy-metal-associated_CS"/>
</dbReference>
<dbReference type="PROSITE" id="PS01047">
    <property type="entry name" value="HMA_1"/>
    <property type="match status" value="1"/>
</dbReference>
<comment type="subcellular location">
    <subcellularLocation>
        <location evidence="1">Cell inner membrane</location>
        <topology evidence="1">Multi-pass membrane protein</topology>
    </subcellularLocation>
</comment>
<dbReference type="InterPro" id="IPR006121">
    <property type="entry name" value="HMA_dom"/>
</dbReference>
<dbReference type="Gene3D" id="1.10.287.910">
    <property type="entry name" value="bacterial mercury transporter, merf"/>
    <property type="match status" value="1"/>
</dbReference>
<reference evidence="17 18" key="1">
    <citation type="submission" date="2019-08" db="EMBL/GenBank/DDBJ databases">
        <authorList>
            <person name="Liang Q."/>
        </authorList>
    </citation>
    <scope>NUCLEOTIDE SEQUENCE [LARGE SCALE GENOMIC DNA]</scope>
    <source>
        <strain evidence="17 18">V1718</strain>
    </source>
</reference>
<keyword evidence="6" id="KW-1003">Cell membrane</keyword>
<dbReference type="EMBL" id="CP042467">
    <property type="protein sequence ID" value="QED28120.1"/>
    <property type="molecule type" value="Genomic_DNA"/>
</dbReference>
<dbReference type="PRINTS" id="PR00946">
    <property type="entry name" value="HGSCAVENGER"/>
</dbReference>
<evidence type="ECO:0000256" key="6">
    <source>
        <dbReference type="ARBA" id="ARBA00022475"/>
    </source>
</evidence>
<keyword evidence="10" id="KW-0476">Mercury</keyword>
<dbReference type="GO" id="GO:0046872">
    <property type="term" value="F:metal ion binding"/>
    <property type="evidence" value="ECO:0007669"/>
    <property type="project" value="UniProtKB-KW"/>
</dbReference>
<dbReference type="InterPro" id="IPR001802">
    <property type="entry name" value="MerP/CopZ"/>
</dbReference>
<feature type="transmembrane region" description="Helical" evidence="15">
    <location>
        <begin position="103"/>
        <end position="122"/>
    </location>
</feature>
<dbReference type="Proteomes" id="UP000321595">
    <property type="component" value="Chromosome"/>
</dbReference>
<keyword evidence="8 15" id="KW-0812">Transmembrane</keyword>
<dbReference type="PANTHER" id="PTHR46594">
    <property type="entry name" value="P-TYPE CATION-TRANSPORTING ATPASE"/>
    <property type="match status" value="1"/>
</dbReference>
<evidence type="ECO:0000256" key="13">
    <source>
        <dbReference type="ARBA" id="ARBA00030934"/>
    </source>
</evidence>
<dbReference type="InterPro" id="IPR003457">
    <property type="entry name" value="Transprt_MerT"/>
</dbReference>
<keyword evidence="4" id="KW-0813">Transport</keyword>
<evidence type="ECO:0000256" key="11">
    <source>
        <dbReference type="ARBA" id="ARBA00022989"/>
    </source>
</evidence>
<comment type="similarity">
    <text evidence="2">Belongs to the MerT family.</text>
</comment>
<dbReference type="GO" id="GO:0005886">
    <property type="term" value="C:plasma membrane"/>
    <property type="evidence" value="ECO:0007669"/>
    <property type="project" value="UniProtKB-SubCell"/>
</dbReference>
<feature type="transmembrane region" description="Helical" evidence="15">
    <location>
        <begin position="16"/>
        <end position="37"/>
    </location>
</feature>
<keyword evidence="18" id="KW-1185">Reference proteome</keyword>
<evidence type="ECO:0000256" key="14">
    <source>
        <dbReference type="ARBA" id="ARBA00045720"/>
    </source>
</evidence>
<dbReference type="KEGG" id="bbae:FRD01_12940"/>
<dbReference type="OrthoDB" id="9813737at2"/>
<dbReference type="Gene3D" id="3.30.70.100">
    <property type="match status" value="1"/>
</dbReference>
<keyword evidence="9" id="KW-0479">Metal-binding</keyword>
<dbReference type="RefSeq" id="WP_146960261.1">
    <property type="nucleotide sequence ID" value="NZ_CP042467.1"/>
</dbReference>
<dbReference type="Pfam" id="PF02411">
    <property type="entry name" value="MerT"/>
    <property type="match status" value="1"/>
</dbReference>
<protein>
    <recommendedName>
        <fullName evidence="3">Mercuric transport protein MerT</fullName>
    </recommendedName>
    <alternativeName>
        <fullName evidence="13">Mercury ion transport protein</fullName>
    </alternativeName>
</protein>
<organism evidence="17 18">
    <name type="scientific">Microvenator marinus</name>
    <dbReference type="NCBI Taxonomy" id="2600177"/>
    <lineage>
        <taxon>Bacteria</taxon>
        <taxon>Deltaproteobacteria</taxon>
        <taxon>Bradymonadales</taxon>
        <taxon>Microvenatoraceae</taxon>
        <taxon>Microvenator</taxon>
    </lineage>
</organism>
<proteinExistence type="inferred from homology"/>
<keyword evidence="12 15" id="KW-0472">Membrane</keyword>
<comment type="function">
    <text evidence="14">Involved in mercury resistance. Probably transfers a mercuric ion from the periplasmic Hg(2+)-binding protein MerP to the cytoplasmic mercuric reductase MerA.</text>
</comment>
<gene>
    <name evidence="17" type="ORF">FRD01_12940</name>
</gene>
<evidence type="ECO:0000256" key="4">
    <source>
        <dbReference type="ARBA" id="ARBA00022448"/>
    </source>
</evidence>
<keyword evidence="7" id="KW-0997">Cell inner membrane</keyword>
<sequence>MSNTNQPTNDDSSERWAVVGSVMASIGAAVCCLGPMVLVSLGVTGAWIGSLSALEPYRPILMIIAAGLLGYGFYRVYGKSKRQQACGEDDRCKVPKANRINKISLWIATAFVGFFLTSPYLLGLDLSQDSLQLAEVVTPNTVEASSTTESRPTEQVTLDVSGMTCAGCTHTVASALDNLDGVEKATVSFEPPRAHVTYDPDKVTPRQLTAATENVGYPSTVAK</sequence>
<dbReference type="PROSITE" id="PS50846">
    <property type="entry name" value="HMA_2"/>
    <property type="match status" value="1"/>
</dbReference>
<accession>A0A5B8XR72</accession>
<evidence type="ECO:0000256" key="12">
    <source>
        <dbReference type="ARBA" id="ARBA00023136"/>
    </source>
</evidence>
<evidence type="ECO:0000259" key="16">
    <source>
        <dbReference type="PROSITE" id="PS50846"/>
    </source>
</evidence>
<dbReference type="AlphaFoldDB" id="A0A5B8XR72"/>
<name>A0A5B8XR72_9DELT</name>
<dbReference type="SUPFAM" id="SSF55008">
    <property type="entry name" value="HMA, heavy metal-associated domain"/>
    <property type="match status" value="1"/>
</dbReference>
<evidence type="ECO:0000313" key="17">
    <source>
        <dbReference type="EMBL" id="QED28120.1"/>
    </source>
</evidence>
<feature type="transmembrane region" description="Helical" evidence="15">
    <location>
        <begin position="57"/>
        <end position="74"/>
    </location>
</feature>
<evidence type="ECO:0000256" key="2">
    <source>
        <dbReference type="ARBA" id="ARBA00008224"/>
    </source>
</evidence>
<dbReference type="FunFam" id="3.30.70.100:FF:000005">
    <property type="entry name" value="Copper-exporting P-type ATPase A"/>
    <property type="match status" value="1"/>
</dbReference>
<keyword evidence="5" id="KW-0475">Mercuric resistance</keyword>
<dbReference type="InterPro" id="IPR036163">
    <property type="entry name" value="HMA_dom_sf"/>
</dbReference>
<evidence type="ECO:0000256" key="10">
    <source>
        <dbReference type="ARBA" id="ARBA00022914"/>
    </source>
</evidence>
<dbReference type="GO" id="GO:0015097">
    <property type="term" value="F:mercury ion transmembrane transporter activity"/>
    <property type="evidence" value="ECO:0007669"/>
    <property type="project" value="InterPro"/>
</dbReference>
<evidence type="ECO:0000256" key="15">
    <source>
        <dbReference type="SAM" id="Phobius"/>
    </source>
</evidence>